<dbReference type="Gene3D" id="3.40.50.150">
    <property type="entry name" value="Vaccinia Virus protein VP39"/>
    <property type="match status" value="1"/>
</dbReference>
<organism evidence="2 3">
    <name type="scientific">Paractinoplanes lichenicola</name>
    <dbReference type="NCBI Taxonomy" id="2802976"/>
    <lineage>
        <taxon>Bacteria</taxon>
        <taxon>Bacillati</taxon>
        <taxon>Actinomycetota</taxon>
        <taxon>Actinomycetes</taxon>
        <taxon>Micromonosporales</taxon>
        <taxon>Micromonosporaceae</taxon>
        <taxon>Paractinoplanes</taxon>
    </lineage>
</organism>
<protein>
    <submittedName>
        <fullName evidence="2">Class I SAM-dependent methyltransferase</fullName>
    </submittedName>
</protein>
<dbReference type="GO" id="GO:0008168">
    <property type="term" value="F:methyltransferase activity"/>
    <property type="evidence" value="ECO:0007669"/>
    <property type="project" value="UniProtKB-KW"/>
</dbReference>
<dbReference type="EMBL" id="JAENHO010000006">
    <property type="protein sequence ID" value="MBL7257100.1"/>
    <property type="molecule type" value="Genomic_DNA"/>
</dbReference>
<proteinExistence type="predicted"/>
<dbReference type="CDD" id="cd02440">
    <property type="entry name" value="AdoMet_MTases"/>
    <property type="match status" value="1"/>
</dbReference>
<evidence type="ECO:0000259" key="1">
    <source>
        <dbReference type="Pfam" id="PF13649"/>
    </source>
</evidence>
<feature type="domain" description="Methyltransferase" evidence="1">
    <location>
        <begin position="61"/>
        <end position="148"/>
    </location>
</feature>
<comment type="caution">
    <text evidence="2">The sequence shown here is derived from an EMBL/GenBank/DDBJ whole genome shotgun (WGS) entry which is preliminary data.</text>
</comment>
<keyword evidence="2" id="KW-0489">Methyltransferase</keyword>
<keyword evidence="3" id="KW-1185">Reference proteome</keyword>
<evidence type="ECO:0000313" key="3">
    <source>
        <dbReference type="Proteomes" id="UP000598996"/>
    </source>
</evidence>
<sequence>MRLRLENAGPTGYDDVVARNRASYGESEATRRDAHPKSAWKIDERAAFLDRLRAADAHTLLEVGSGTGQDSVFFQEEGLEVTAVDLSPAMVEKTKAKGIKALVRDLMALDLPAESFDSVYSINTLLHVPNSELDAALRAIRAVLVPGGLFYLGVFGGDQEEGIAGEDQHVPPRFFSFRSDRQLLEYAREVFEVLDFHVYDDRAGIRFQALTLVKLA</sequence>
<dbReference type="InterPro" id="IPR050508">
    <property type="entry name" value="Methyltransf_Superfamily"/>
</dbReference>
<keyword evidence="2" id="KW-0808">Transferase</keyword>
<reference evidence="2 3" key="1">
    <citation type="submission" date="2021-01" db="EMBL/GenBank/DDBJ databases">
        <title>Actinoplanes sp. nov. LDG1-01 isolated from lichen.</title>
        <authorList>
            <person name="Saeng-In P."/>
            <person name="Phongsopitanun W."/>
            <person name="Kanchanasin P."/>
            <person name="Yuki M."/>
            <person name="Kudo T."/>
            <person name="Ohkuma M."/>
            <person name="Tanasupawat S."/>
        </authorList>
    </citation>
    <scope>NUCLEOTIDE SEQUENCE [LARGE SCALE GENOMIC DNA]</scope>
    <source>
        <strain evidence="2 3">LDG1-01</strain>
    </source>
</reference>
<gene>
    <name evidence="2" type="ORF">JKJ07_22640</name>
</gene>
<dbReference type="RefSeq" id="WP_202993692.1">
    <property type="nucleotide sequence ID" value="NZ_JAENHO010000006.1"/>
</dbReference>
<dbReference type="InterPro" id="IPR041698">
    <property type="entry name" value="Methyltransf_25"/>
</dbReference>
<name>A0ABS1VS64_9ACTN</name>
<evidence type="ECO:0000313" key="2">
    <source>
        <dbReference type="EMBL" id="MBL7257100.1"/>
    </source>
</evidence>
<dbReference type="InterPro" id="IPR029063">
    <property type="entry name" value="SAM-dependent_MTases_sf"/>
</dbReference>
<dbReference type="Pfam" id="PF13649">
    <property type="entry name" value="Methyltransf_25"/>
    <property type="match status" value="1"/>
</dbReference>
<dbReference type="SUPFAM" id="SSF53335">
    <property type="entry name" value="S-adenosyl-L-methionine-dependent methyltransferases"/>
    <property type="match status" value="1"/>
</dbReference>
<accession>A0ABS1VS64</accession>
<dbReference type="GO" id="GO:0032259">
    <property type="term" value="P:methylation"/>
    <property type="evidence" value="ECO:0007669"/>
    <property type="project" value="UniProtKB-KW"/>
</dbReference>
<dbReference type="PANTHER" id="PTHR42912">
    <property type="entry name" value="METHYLTRANSFERASE"/>
    <property type="match status" value="1"/>
</dbReference>
<dbReference type="Proteomes" id="UP000598996">
    <property type="component" value="Unassembled WGS sequence"/>
</dbReference>